<evidence type="ECO:0000313" key="2">
    <source>
        <dbReference type="Proteomes" id="UP000030129"/>
    </source>
</evidence>
<accession>A0A0A2LG11</accession>
<dbReference type="EMBL" id="JRLV01000026">
    <property type="protein sequence ID" value="KGO78814.1"/>
    <property type="molecule type" value="Genomic_DNA"/>
</dbReference>
<sequence length="146" mass="17536">MSVKNSRILIAILVFICSKALSQEEVAYLYFKKDSIGQCEISMYRNGEKSSNIDYVFKKDTINDRVIFTLCKEKFVFNHKKNNISIIDRKDIEKINFFNINKLLDKVEAEWPETNKSNAFKKIYIIEKRDNERYLKYLVEWTDKYY</sequence>
<protein>
    <submittedName>
        <fullName evidence="1">Uncharacterized protein</fullName>
    </submittedName>
</protein>
<name>A0A0A2LG11_9FLAO</name>
<gene>
    <name evidence="1" type="ORF">Q763_16640</name>
</gene>
<dbReference type="STRING" id="1406840.Q763_16640"/>
<dbReference type="RefSeq" id="WP_035136098.1">
    <property type="nucleotide sequence ID" value="NZ_JRLV01000026.1"/>
</dbReference>
<reference evidence="1 2" key="1">
    <citation type="submission" date="2013-09" db="EMBL/GenBank/DDBJ databases">
        <authorList>
            <person name="Zeng Z."/>
            <person name="Chen C."/>
        </authorList>
    </citation>
    <scope>NUCLEOTIDE SEQUENCE [LARGE SCALE GENOMIC DNA]</scope>
    <source>
        <strain evidence="1 2">F44-8</strain>
    </source>
</reference>
<dbReference type="Proteomes" id="UP000030129">
    <property type="component" value="Unassembled WGS sequence"/>
</dbReference>
<proteinExistence type="predicted"/>
<dbReference type="AlphaFoldDB" id="A0A0A2LG11"/>
<evidence type="ECO:0000313" key="1">
    <source>
        <dbReference type="EMBL" id="KGO78814.1"/>
    </source>
</evidence>
<organism evidence="1 2">
    <name type="scientific">Flavobacterium beibuense F44-8</name>
    <dbReference type="NCBI Taxonomy" id="1406840"/>
    <lineage>
        <taxon>Bacteria</taxon>
        <taxon>Pseudomonadati</taxon>
        <taxon>Bacteroidota</taxon>
        <taxon>Flavobacteriia</taxon>
        <taxon>Flavobacteriales</taxon>
        <taxon>Flavobacteriaceae</taxon>
        <taxon>Flavobacterium</taxon>
    </lineage>
</organism>
<keyword evidence="2" id="KW-1185">Reference proteome</keyword>
<comment type="caution">
    <text evidence="1">The sequence shown here is derived from an EMBL/GenBank/DDBJ whole genome shotgun (WGS) entry which is preliminary data.</text>
</comment>